<dbReference type="Proteomes" id="UP000000383">
    <property type="component" value="Chromosome"/>
</dbReference>
<dbReference type="OrthoDB" id="8534137at2"/>
<keyword evidence="4" id="KW-1185">Reference proteome</keyword>
<dbReference type="STRING" id="666681.M301_2102"/>
<dbReference type="InterPro" id="IPR025641">
    <property type="entry name" value="DUF4340"/>
</dbReference>
<organism evidence="3 4">
    <name type="scientific">Methylotenera versatilis (strain 301)</name>
    <dbReference type="NCBI Taxonomy" id="666681"/>
    <lineage>
        <taxon>Bacteria</taxon>
        <taxon>Pseudomonadati</taxon>
        <taxon>Pseudomonadota</taxon>
        <taxon>Betaproteobacteria</taxon>
        <taxon>Nitrosomonadales</taxon>
        <taxon>Methylophilaceae</taxon>
        <taxon>Methylotenera</taxon>
    </lineage>
</organism>
<dbReference type="AlphaFoldDB" id="D7DKM5"/>
<feature type="transmembrane region" description="Helical" evidence="1">
    <location>
        <begin position="5"/>
        <end position="24"/>
    </location>
</feature>
<proteinExistence type="predicted"/>
<dbReference type="EMBL" id="CP002056">
    <property type="protein sequence ID" value="ADI30471.1"/>
    <property type="molecule type" value="Genomic_DNA"/>
</dbReference>
<evidence type="ECO:0000256" key="1">
    <source>
        <dbReference type="SAM" id="Phobius"/>
    </source>
</evidence>
<dbReference type="HOGENOM" id="CLU_082698_0_0_4"/>
<evidence type="ECO:0000313" key="3">
    <source>
        <dbReference type="EMBL" id="ADI30471.1"/>
    </source>
</evidence>
<keyword evidence="1" id="KW-1133">Transmembrane helix</keyword>
<keyword evidence="1" id="KW-0812">Transmembrane</keyword>
<feature type="domain" description="DUF4340" evidence="2">
    <location>
        <begin position="68"/>
        <end position="223"/>
    </location>
</feature>
<dbReference type="Pfam" id="PF14238">
    <property type="entry name" value="DUF4340"/>
    <property type="match status" value="1"/>
</dbReference>
<evidence type="ECO:0000313" key="4">
    <source>
        <dbReference type="Proteomes" id="UP000000383"/>
    </source>
</evidence>
<name>D7DKM5_METV0</name>
<accession>D7DKM5</accession>
<reference evidence="4" key="1">
    <citation type="submission" date="2010-05" db="EMBL/GenBank/DDBJ databases">
        <title>Complete sequence of Methylotenera sp. 301.</title>
        <authorList>
            <person name="Lucas S."/>
            <person name="Copeland A."/>
            <person name="Lapidus A."/>
            <person name="Cheng J.-F."/>
            <person name="Bruce D."/>
            <person name="Goodwin L."/>
            <person name="Pitluck S."/>
            <person name="Clum A."/>
            <person name="Land M."/>
            <person name="Hauser L."/>
            <person name="Kyrpides N."/>
            <person name="Ivanova N."/>
            <person name="Chistoservova L."/>
            <person name="Kalyuzhnaya M."/>
            <person name="Woyke T."/>
        </authorList>
    </citation>
    <scope>NUCLEOTIDE SEQUENCE [LARGE SCALE GENOMIC DNA]</scope>
    <source>
        <strain evidence="4">301</strain>
    </source>
</reference>
<sequence precursor="true">MKKRWLLNLVMLCVVGSLVAFLYLRPKQTTEQEASYDISAYKLAEFNAISVEFPAKAAVKLDKVNGFWRLSAPVNMRADQASVQRILSIIAARSKDKFTNPDLEKFGLNNPELKLKLVRDKNSQDKDNVEEFTFGTHNPVTDEQYVAHRNAVYLVSNNYAEAASTQVIELIDKSPLKPTEKIAGFDFSHLEQWSDTRLNVDLADGKWSVSIAAAKPQQNEMNEWLDFSWVHNPAKSVEMYTPDRKVTYPYVVVKLADGSKVRFDKIQESPDLLLARPDEGLIYNFPSDAGFTMLNPPINIPSK</sequence>
<dbReference type="KEGG" id="meh:M301_2102"/>
<evidence type="ECO:0000259" key="2">
    <source>
        <dbReference type="Pfam" id="PF14238"/>
    </source>
</evidence>
<dbReference type="eggNOG" id="ENOG5032XKS">
    <property type="taxonomic scope" value="Bacteria"/>
</dbReference>
<protein>
    <recommendedName>
        <fullName evidence="2">DUF4340 domain-containing protein</fullName>
    </recommendedName>
</protein>
<dbReference type="RefSeq" id="WP_013148780.1">
    <property type="nucleotide sequence ID" value="NC_014207.1"/>
</dbReference>
<keyword evidence="1" id="KW-0472">Membrane</keyword>
<gene>
    <name evidence="3" type="ordered locus">M301_2102</name>
</gene>
<reference evidence="3 4" key="2">
    <citation type="journal article" date="2011" name="J. Bacteriol.">
        <title>Genomes of three methylotrophs from a single niche uncover genetic and metabolic divergence of Methylophilaceae.</title>
        <authorList>
            <person name="Lapidus A."/>
            <person name="Clum A."/>
            <person name="Labutti K."/>
            <person name="Kaluzhnaya M.G."/>
            <person name="Lim S."/>
            <person name="Beck D.A."/>
            <person name="Glavina Del Rio T."/>
            <person name="Nolan M."/>
            <person name="Mavromatis K."/>
            <person name="Huntemann M."/>
            <person name="Lucas S."/>
            <person name="Lidstrom M.E."/>
            <person name="Ivanova N."/>
            <person name="Chistoserdova L."/>
        </authorList>
    </citation>
    <scope>NUCLEOTIDE SEQUENCE [LARGE SCALE GENOMIC DNA]</scope>
    <source>
        <strain evidence="3 4">301</strain>
    </source>
</reference>